<organism evidence="3 4">
    <name type="scientific">Actinokineospora xionganensis</name>
    <dbReference type="NCBI Taxonomy" id="2684470"/>
    <lineage>
        <taxon>Bacteria</taxon>
        <taxon>Bacillati</taxon>
        <taxon>Actinomycetota</taxon>
        <taxon>Actinomycetes</taxon>
        <taxon>Pseudonocardiales</taxon>
        <taxon>Pseudonocardiaceae</taxon>
        <taxon>Actinokineospora</taxon>
    </lineage>
</organism>
<evidence type="ECO:0000313" key="3">
    <source>
        <dbReference type="EMBL" id="MBC6448887.1"/>
    </source>
</evidence>
<protein>
    <submittedName>
        <fullName evidence="3">VCBS repeat-containing protein</fullName>
    </submittedName>
</protein>
<evidence type="ECO:0000256" key="1">
    <source>
        <dbReference type="ARBA" id="ARBA00022729"/>
    </source>
</evidence>
<dbReference type="PANTHER" id="PTHR46580">
    <property type="entry name" value="SENSOR KINASE-RELATED"/>
    <property type="match status" value="1"/>
</dbReference>
<keyword evidence="1 2" id="KW-0732">Signal</keyword>
<keyword evidence="4" id="KW-1185">Reference proteome</keyword>
<comment type="caution">
    <text evidence="3">The sequence shown here is derived from an EMBL/GenBank/DDBJ whole genome shotgun (WGS) entry which is preliminary data.</text>
</comment>
<dbReference type="RefSeq" id="WP_187221368.1">
    <property type="nucleotide sequence ID" value="NZ_JABVED010000009.1"/>
</dbReference>
<evidence type="ECO:0000313" key="4">
    <source>
        <dbReference type="Proteomes" id="UP000734823"/>
    </source>
</evidence>
<dbReference type="InterPro" id="IPR028994">
    <property type="entry name" value="Integrin_alpha_N"/>
</dbReference>
<dbReference type="PANTHER" id="PTHR46580:SF2">
    <property type="entry name" value="MAM DOMAIN-CONTAINING PROTEIN"/>
    <property type="match status" value="1"/>
</dbReference>
<dbReference type="SUPFAM" id="SSF69318">
    <property type="entry name" value="Integrin alpha N-terminal domain"/>
    <property type="match status" value="1"/>
</dbReference>
<accession>A0ABR7L8J7</accession>
<dbReference type="InterPro" id="IPR013517">
    <property type="entry name" value="FG-GAP"/>
</dbReference>
<gene>
    <name evidence="3" type="ORF">GPZ80_17090</name>
</gene>
<feature type="chain" id="PRO_5045596657" evidence="2">
    <location>
        <begin position="27"/>
        <end position="285"/>
    </location>
</feature>
<feature type="signal peptide" evidence="2">
    <location>
        <begin position="1"/>
        <end position="26"/>
    </location>
</feature>
<name>A0ABR7L8J7_9PSEU</name>
<reference evidence="3 4" key="1">
    <citation type="submission" date="2020-06" db="EMBL/GenBank/DDBJ databases">
        <title>Actinokineospora xiongansis sp. nov., isolated from soil of Baiyangdian.</title>
        <authorList>
            <person name="Zhang X."/>
        </authorList>
    </citation>
    <scope>NUCLEOTIDE SEQUENCE [LARGE SCALE GENOMIC DNA]</scope>
    <source>
        <strain evidence="3 4">HBU206404</strain>
    </source>
</reference>
<sequence>MRLRRTVMVLSALLVVPMLMPAPASAGGRHEPFFADFNQDGRQDRAILGRVGTTTTCTVSVETMKPDGTYRAPKTRSFTSPATRLPYCPDMGEAVDLDSDGELEIVTAWFSGTTYADKMLVLRHFKPAGIYQGIGYPSTLRKIDFDGDGREDIWQSSDQSGRLRAFRNDGSGGLVSGPFDACSAAPVPQHVFADFNGDGGQDMLLSRTCFYGGGPVINAEIYFGSGGAQAVLVNSTDSHREYKVFLTDLGADGIPDAGVVEQDFSGTVFATYYFRNDGTGVFTEV</sequence>
<dbReference type="Proteomes" id="UP000734823">
    <property type="component" value="Unassembled WGS sequence"/>
</dbReference>
<dbReference type="Pfam" id="PF13517">
    <property type="entry name" value="FG-GAP_3"/>
    <property type="match status" value="1"/>
</dbReference>
<proteinExistence type="predicted"/>
<evidence type="ECO:0000256" key="2">
    <source>
        <dbReference type="SAM" id="SignalP"/>
    </source>
</evidence>
<dbReference type="EMBL" id="JABVED010000009">
    <property type="protein sequence ID" value="MBC6448887.1"/>
    <property type="molecule type" value="Genomic_DNA"/>
</dbReference>